<sequence>MQRVYVLIACGNKASDNGEQSTKLEIKPVLGTTTIEETPKCIVTLYQFELNHSEHRTIIMVLYDLNLACRFTDHLSSNSFCTGPPEDIVSVEIDQEVFGMEVAVSEDPFFGTPICIPKGKGRYLK</sequence>
<dbReference type="EMBL" id="PHQY01000662">
    <property type="protein sequence ID" value="PJO41904.1"/>
    <property type="molecule type" value="Genomic_DNA"/>
</dbReference>
<evidence type="ECO:0000313" key="1">
    <source>
        <dbReference type="EMBL" id="PJO41904.1"/>
    </source>
</evidence>
<proteinExistence type="predicted"/>
<dbReference type="RefSeq" id="WP_100544674.1">
    <property type="nucleotide sequence ID" value="NZ_CP158849.1"/>
</dbReference>
<organism evidence="1 2">
    <name type="scientific">Lysinibacillus xylanilyticus</name>
    <dbReference type="NCBI Taxonomy" id="582475"/>
    <lineage>
        <taxon>Bacteria</taxon>
        <taxon>Bacillati</taxon>
        <taxon>Bacillota</taxon>
        <taxon>Bacilli</taxon>
        <taxon>Bacillales</taxon>
        <taxon>Bacillaceae</taxon>
        <taxon>Lysinibacillus</taxon>
    </lineage>
</organism>
<comment type="caution">
    <text evidence="1">The sequence shown here is derived from an EMBL/GenBank/DDBJ whole genome shotgun (WGS) entry which is preliminary data.</text>
</comment>
<reference evidence="1 2" key="1">
    <citation type="submission" date="2017-11" db="EMBL/GenBank/DDBJ databases">
        <title>Bacterial isolate from king chilli rhizosphere.</title>
        <authorList>
            <person name="Takhelmayum P."/>
            <person name="Sarangthem I."/>
        </authorList>
    </citation>
    <scope>NUCLEOTIDE SEQUENCE [LARGE SCALE GENOMIC DNA]</scope>
    <source>
        <strain evidence="2">t26</strain>
    </source>
</reference>
<dbReference type="Proteomes" id="UP000232101">
    <property type="component" value="Unassembled WGS sequence"/>
</dbReference>
<accession>A0A2M9Q1F1</accession>
<evidence type="ECO:0000313" key="2">
    <source>
        <dbReference type="Proteomes" id="UP000232101"/>
    </source>
</evidence>
<protein>
    <submittedName>
        <fullName evidence="1">Uncharacterized protein</fullName>
    </submittedName>
</protein>
<dbReference type="AlphaFoldDB" id="A0A2M9Q1F1"/>
<gene>
    <name evidence="1" type="ORF">CWD94_20485</name>
</gene>
<name>A0A2M9Q1F1_9BACI</name>